<dbReference type="NCBIfam" id="TIGR02871">
    <property type="entry name" value="spore_ylbJ"/>
    <property type="match status" value="1"/>
</dbReference>
<feature type="transmembrane region" description="Helical" evidence="1">
    <location>
        <begin position="5"/>
        <end position="20"/>
    </location>
</feature>
<accession>A0ABP3U1X5</accession>
<evidence type="ECO:0000313" key="2">
    <source>
        <dbReference type="EMBL" id="GAA0722853.1"/>
    </source>
</evidence>
<dbReference type="RefSeq" id="WP_343768362.1">
    <property type="nucleotide sequence ID" value="NZ_BAAACF010000001.1"/>
</dbReference>
<evidence type="ECO:0000256" key="1">
    <source>
        <dbReference type="SAM" id="Phobius"/>
    </source>
</evidence>
<protein>
    <submittedName>
        <fullName evidence="2">Sporulation integral membrane protein YlbJ</fullName>
    </submittedName>
</protein>
<keyword evidence="3" id="KW-1185">Reference proteome</keyword>
<feature type="transmembrane region" description="Helical" evidence="1">
    <location>
        <begin position="163"/>
        <end position="182"/>
    </location>
</feature>
<feature type="transmembrane region" description="Helical" evidence="1">
    <location>
        <begin position="326"/>
        <end position="343"/>
    </location>
</feature>
<feature type="transmembrane region" description="Helical" evidence="1">
    <location>
        <begin position="137"/>
        <end position="157"/>
    </location>
</feature>
<feature type="transmembrane region" description="Helical" evidence="1">
    <location>
        <begin position="219"/>
        <end position="237"/>
    </location>
</feature>
<keyword evidence="1" id="KW-0472">Membrane</keyword>
<comment type="caution">
    <text evidence="2">The sequence shown here is derived from an EMBL/GenBank/DDBJ whole genome shotgun (WGS) entry which is preliminary data.</text>
</comment>
<dbReference type="InterPro" id="IPR014226">
    <property type="entry name" value="Spore_IM_YlbJ"/>
</dbReference>
<feature type="transmembrane region" description="Helical" evidence="1">
    <location>
        <begin position="287"/>
        <end position="305"/>
    </location>
</feature>
<gene>
    <name evidence="2" type="primary">ylbJ</name>
    <name evidence="2" type="ORF">GCM10008905_14790</name>
</gene>
<dbReference type="Proteomes" id="UP001500339">
    <property type="component" value="Unassembled WGS sequence"/>
</dbReference>
<organism evidence="2 3">
    <name type="scientific">Clostridium malenominatum</name>
    <dbReference type="NCBI Taxonomy" id="1539"/>
    <lineage>
        <taxon>Bacteria</taxon>
        <taxon>Bacillati</taxon>
        <taxon>Bacillota</taxon>
        <taxon>Clostridia</taxon>
        <taxon>Eubacteriales</taxon>
        <taxon>Clostridiaceae</taxon>
        <taxon>Clostridium</taxon>
    </lineage>
</organism>
<feature type="transmembrane region" description="Helical" evidence="1">
    <location>
        <begin position="363"/>
        <end position="380"/>
    </location>
</feature>
<name>A0ABP3U1X5_9CLOT</name>
<proteinExistence type="predicted"/>
<reference evidence="3" key="1">
    <citation type="journal article" date="2019" name="Int. J. Syst. Evol. Microbiol.">
        <title>The Global Catalogue of Microorganisms (GCM) 10K type strain sequencing project: providing services to taxonomists for standard genome sequencing and annotation.</title>
        <authorList>
            <consortium name="The Broad Institute Genomics Platform"/>
            <consortium name="The Broad Institute Genome Sequencing Center for Infectious Disease"/>
            <person name="Wu L."/>
            <person name="Ma J."/>
        </authorList>
    </citation>
    <scope>NUCLEOTIDE SEQUENCE [LARGE SCALE GENOMIC DNA]</scope>
    <source>
        <strain evidence="3">JCM 1405</strain>
    </source>
</reference>
<keyword evidence="1" id="KW-1133">Transmembrane helix</keyword>
<feature type="transmembrane region" description="Helical" evidence="1">
    <location>
        <begin position="56"/>
        <end position="77"/>
    </location>
</feature>
<evidence type="ECO:0000313" key="3">
    <source>
        <dbReference type="Proteomes" id="UP001500339"/>
    </source>
</evidence>
<feature type="transmembrane region" description="Helical" evidence="1">
    <location>
        <begin position="26"/>
        <end position="44"/>
    </location>
</feature>
<sequence length="386" mass="43286">MLFFLYVVLLLVFLLLYIFAKDKSIIITVICSFIIINFIVNPDSCIQGSLLGSQLFFYKVFPSLFPFLIITNIIMFYNGINLYSKLFGKILCLPLGLPEECSFALIVSILCGYPLGAKYSCELYEKGMIDLKTCTRLLNIASNASPLFTIGSVGLSMLNNTKLGYILLLGNYISCFFMSLILKDKSYNIKKGKTPIYIISDRKNFGDALKVAIENSINTSLSVGGFILLFCILIKIIKNSIITNTILNNLSNLFNINKGLIEGLLYGMVEMTNGCNIISTSNTSNEIKVIFTGFLLGFSGLCIVLQCNSFMSKNNISLWVYIKNKFTQGIVCSLCSYVIYKLLYNRITLQVFNSNSNNYNSSLAMYIITLSILILPLFIFKNKKHV</sequence>
<dbReference type="EMBL" id="BAAACF010000001">
    <property type="protein sequence ID" value="GAA0722853.1"/>
    <property type="molecule type" value="Genomic_DNA"/>
</dbReference>
<keyword evidence="1" id="KW-0812">Transmembrane</keyword>